<accession>A0A1Y4NTF7</accession>
<gene>
    <name evidence="1" type="ORF">B5G22_08950</name>
</gene>
<dbReference type="EMBL" id="NFHN01000041">
    <property type="protein sequence ID" value="OUN45188.1"/>
    <property type="molecule type" value="Genomic_DNA"/>
</dbReference>
<protein>
    <recommendedName>
        <fullName evidence="3">SF3 helicase domain-containing protein</fullName>
    </recommendedName>
</protein>
<proteinExistence type="predicted"/>
<dbReference type="Proteomes" id="UP000195868">
    <property type="component" value="Unassembled WGS sequence"/>
</dbReference>
<sequence>MKIDTNSGLMYFKSTPKILLQTEKLHLQPEFNRHNATDEKYKAIKMLPKQIVSSTVASDAWDGYQKEQISFTGNGIYAYQKSVTYNVYQIDIHSLLGTIAFNLKKLDQATRKLFLRKKEIENTKNYQKSRLKNEKDRIKSKINCYCSTIGKNKTEHSINRSRLNSSAINLVLDMLCYFGLSNVIDVVNDGFIVKNLNDEKVAAFQKDFKKQINYLTFSVKKWKVAIIKDSQNYILINDSKDFKNRNNCLNKSFFYRELTKQPLQTGTNEYVDWDSYCEASEKEATIISILNNYLLEDGPLNGDDLSLEKMHKDLKDILSDAGIDDVNSKIRPRYYYTFSINDKDNEQQKDYINRYTKRIFQNFVYISDTKLSNEVNIFQQSINANYIDNIDEFLSKHPNYHVSHILPPIISQIKDNDINKWLIDIIDNRKEELKDNVFLYDSVANILKIWSAEHNVDPNNLLKKLHSYLFHNDLNKLTIADKVYADPATLYVDEQLMAKDSHNVYTDEPAVVNNVIDKYIDRSGMNYIDKNRNNVHSLLKNSKYKNDKLDNGFKSDHQAIWLDEKGEIRTTSPLKRKLKNHVNVNFINFDNDPKLASCPEYKQVLKLLDNLSGGNVEEFCYMLGLIPLLNTGIMRLLRCWFVILSEPGAGKTVLFKIMGHIFDDEELHKSKILAPDSNLARAFTDLNSIDSADVKKGQLMMIFDDYQANRNISSQAGIAINRVISGERLNGGAKFQQNHPVQLSPLIIVATNSLPHIRIDQVSSEARKYVFKAKTSFSKAVTVKNGDVNKWIESKRVQEALFFIIIKYAARLIKMTPNEQKKIFSQDKSVKSDLSNLSSSVLEFFQDADVTCRYDLVGLKLSSLFETYKLSTKTYKASITAFKKQIESLGFIVKRKKFRDNQYSSVICSKNRNLTNEKMNLIADDYSLFPDYACENNQYGYPKLSTFKVHHAGYEELSKKYKNNSKLFELFDYE</sequence>
<name>A0A1Y4NTF7_LIMRT</name>
<organism evidence="1 2">
    <name type="scientific">Limosilactobacillus reuteri</name>
    <name type="common">Lactobacillus reuteri</name>
    <dbReference type="NCBI Taxonomy" id="1598"/>
    <lineage>
        <taxon>Bacteria</taxon>
        <taxon>Bacillati</taxon>
        <taxon>Bacillota</taxon>
        <taxon>Bacilli</taxon>
        <taxon>Lactobacillales</taxon>
        <taxon>Lactobacillaceae</taxon>
        <taxon>Limosilactobacillus</taxon>
    </lineage>
</organism>
<dbReference type="AlphaFoldDB" id="A0A1Y4NTF7"/>
<reference evidence="2" key="1">
    <citation type="submission" date="2017-04" db="EMBL/GenBank/DDBJ databases">
        <title>Function of individual gut microbiota members based on whole genome sequencing of pure cultures obtained from chicken caecum.</title>
        <authorList>
            <person name="Medvecky M."/>
            <person name="Cejkova D."/>
            <person name="Polansky O."/>
            <person name="Karasova D."/>
            <person name="Kubasova T."/>
            <person name="Cizek A."/>
            <person name="Rychlik I."/>
        </authorList>
    </citation>
    <scope>NUCLEOTIDE SEQUENCE [LARGE SCALE GENOMIC DNA]</scope>
    <source>
        <strain evidence="2">An71</strain>
    </source>
</reference>
<evidence type="ECO:0000313" key="2">
    <source>
        <dbReference type="Proteomes" id="UP000195868"/>
    </source>
</evidence>
<evidence type="ECO:0000313" key="1">
    <source>
        <dbReference type="EMBL" id="OUN45188.1"/>
    </source>
</evidence>
<dbReference type="RefSeq" id="WP_087215732.1">
    <property type="nucleotide sequence ID" value="NZ_NFHN01000041.1"/>
</dbReference>
<evidence type="ECO:0008006" key="3">
    <source>
        <dbReference type="Google" id="ProtNLM"/>
    </source>
</evidence>
<comment type="caution">
    <text evidence="1">The sequence shown here is derived from an EMBL/GenBank/DDBJ whole genome shotgun (WGS) entry which is preliminary data.</text>
</comment>